<keyword evidence="7" id="KW-1185">Reference proteome</keyword>
<reference evidence="6 7" key="1">
    <citation type="submission" date="2022-05" db="EMBL/GenBank/DDBJ databases">
        <authorList>
            <consortium name="Genoscope - CEA"/>
            <person name="William W."/>
        </authorList>
    </citation>
    <scope>NUCLEOTIDE SEQUENCE [LARGE SCALE GENOMIC DNA]</scope>
</reference>
<dbReference type="PANTHER" id="PTHR45656:SF4">
    <property type="entry name" value="PROTEIN CBR-CLEC-78"/>
    <property type="match status" value="1"/>
</dbReference>
<organism evidence="6 7">
    <name type="scientific">Pocillopora meandrina</name>
    <dbReference type="NCBI Taxonomy" id="46732"/>
    <lineage>
        <taxon>Eukaryota</taxon>
        <taxon>Metazoa</taxon>
        <taxon>Cnidaria</taxon>
        <taxon>Anthozoa</taxon>
        <taxon>Hexacorallia</taxon>
        <taxon>Scleractinia</taxon>
        <taxon>Astrocoeniina</taxon>
        <taxon>Pocilloporidae</taxon>
        <taxon>Pocillopora</taxon>
    </lineage>
</organism>
<feature type="domain" description="Sushi" evidence="5">
    <location>
        <begin position="68"/>
        <end position="125"/>
    </location>
</feature>
<dbReference type="EMBL" id="CALNXJ010000176">
    <property type="protein sequence ID" value="CAH3168316.1"/>
    <property type="molecule type" value="Genomic_DNA"/>
</dbReference>
<dbReference type="SMART" id="SM00032">
    <property type="entry name" value="CCP"/>
    <property type="match status" value="1"/>
</dbReference>
<evidence type="ECO:0000259" key="5">
    <source>
        <dbReference type="PROSITE" id="PS50923"/>
    </source>
</evidence>
<keyword evidence="3 4" id="KW-1015">Disulfide bond</keyword>
<dbReference type="Proteomes" id="UP001159428">
    <property type="component" value="Unassembled WGS sequence"/>
</dbReference>
<dbReference type="InterPro" id="IPR035976">
    <property type="entry name" value="Sushi/SCR/CCP_sf"/>
</dbReference>
<dbReference type="AlphaFoldDB" id="A0AAU9Y6P9"/>
<name>A0AAU9Y6P9_9CNID</name>
<dbReference type="CDD" id="cd00033">
    <property type="entry name" value="CCP"/>
    <property type="match status" value="1"/>
</dbReference>
<comment type="caution">
    <text evidence="4">Lacks conserved residue(s) required for the propagation of feature annotation.</text>
</comment>
<dbReference type="InterPro" id="IPR000436">
    <property type="entry name" value="Sushi_SCR_CCP_dom"/>
</dbReference>
<evidence type="ECO:0000313" key="6">
    <source>
        <dbReference type="EMBL" id="CAH3168316.1"/>
    </source>
</evidence>
<gene>
    <name evidence="6" type="ORF">PMEA_00008658</name>
</gene>
<proteinExistence type="predicted"/>
<sequence length="131" mass="14848">MFKAIEALSKRFDSLGTNMERKLDLVNVNVMNMSERTTALEMKDNQDSMFKAIEALSKRFDSLGTNMESCPLLKNPKNGFSHSHKNCTGEFISFSCNRSYWLNGPSERLCLNNGSWTGVQPTCEFGKSFTR</sequence>
<dbReference type="Pfam" id="PF00084">
    <property type="entry name" value="Sushi"/>
    <property type="match status" value="1"/>
</dbReference>
<dbReference type="PANTHER" id="PTHR45656">
    <property type="entry name" value="PROTEIN CBR-CLEC-78"/>
    <property type="match status" value="1"/>
</dbReference>
<accession>A0AAU9Y6P9</accession>
<dbReference type="PROSITE" id="PS50923">
    <property type="entry name" value="SUSHI"/>
    <property type="match status" value="1"/>
</dbReference>
<dbReference type="Gene3D" id="2.10.70.10">
    <property type="entry name" value="Complement Module, domain 1"/>
    <property type="match status" value="1"/>
</dbReference>
<protein>
    <recommendedName>
        <fullName evidence="5">Sushi domain-containing protein</fullName>
    </recommendedName>
</protein>
<evidence type="ECO:0000313" key="7">
    <source>
        <dbReference type="Proteomes" id="UP001159428"/>
    </source>
</evidence>
<dbReference type="InterPro" id="IPR051277">
    <property type="entry name" value="SEZ6_CSMD_C4BPB_Regulators"/>
</dbReference>
<dbReference type="SUPFAM" id="SSF57535">
    <property type="entry name" value="Complement control module/SCR domain"/>
    <property type="match status" value="1"/>
</dbReference>
<keyword evidence="4" id="KW-0768">Sushi</keyword>
<feature type="disulfide bond" evidence="4">
    <location>
        <begin position="96"/>
        <end position="123"/>
    </location>
</feature>
<evidence type="ECO:0000256" key="4">
    <source>
        <dbReference type="PROSITE-ProRule" id="PRU00302"/>
    </source>
</evidence>
<keyword evidence="2" id="KW-0677">Repeat</keyword>
<evidence type="ECO:0000256" key="1">
    <source>
        <dbReference type="ARBA" id="ARBA00022729"/>
    </source>
</evidence>
<evidence type="ECO:0000256" key="3">
    <source>
        <dbReference type="ARBA" id="ARBA00023157"/>
    </source>
</evidence>
<comment type="caution">
    <text evidence="6">The sequence shown here is derived from an EMBL/GenBank/DDBJ whole genome shotgun (WGS) entry which is preliminary data.</text>
</comment>
<evidence type="ECO:0000256" key="2">
    <source>
        <dbReference type="ARBA" id="ARBA00022737"/>
    </source>
</evidence>
<keyword evidence="1" id="KW-0732">Signal</keyword>